<sequence length="605" mass="69383">MKRILAIVWISVIIIPNLFASTKSDAASVKERNDSIGRFSEKAEVVYVTLDENGNETGMYVVNRFVIDQPGKIVDYGPYSSVENVTDLQTIEQKGDEITFTANDDYFYYKGEVEPLPLPWDIDLTYQFNGKKGSPQEMLGKSGQFEMEITIGKNDEAVEGYFENYMLQMNILFDTDIFKHLQADEGVIAHLGKNQQVTFTVMPGQEKLFTIVADVEKFQMNRIDFSALPATLSIGQPDTSEMTHDLQSLSDATFDLFEGLTTFRQGLEHWMEGFDRLQDGSSKYKTGLQKLDEGAEQLTDGADSFLHALETLNNQIPSYDRSDEDLQFLQRALSDMAEGVSTTLDGLTFVKEEYDKAYETFDESIRSIPTTEISEADLQQLFESNADRTVLEKLIENFYTMQTVKETYFTSQQAFQTISQTFDNFIHFLHDLTLQLQQMASELEETFKLMSTENATAEFRRTIQTFIANFQSFRIGMNEYVENVQRLSKTYDDIDNGINELTHEKERFMEGAYELQTGAYTIYDVTKHLPDQVDEEVKKMMHAYDKSDYKPNSFVSKKNGSITSVQFYMKTDEWKLDIENTHGKQSTNTTKGFLEKLIDLFKRDG</sequence>
<dbReference type="EMBL" id="CP106878">
    <property type="protein sequence ID" value="WAA10143.1"/>
    <property type="molecule type" value="Genomic_DNA"/>
</dbReference>
<dbReference type="Proteomes" id="UP001164718">
    <property type="component" value="Chromosome"/>
</dbReference>
<reference evidence="1" key="1">
    <citation type="submission" date="2022-09" db="EMBL/GenBank/DDBJ databases">
        <title>Complete Genomes of Fervidibacillus albus and Fervidibacillus halotolerans isolated from tidal flat sediments.</title>
        <authorList>
            <person name="Kwon K.K."/>
            <person name="Yang S.-H."/>
            <person name="Park M.J."/>
            <person name="Oh H.-M."/>
        </authorList>
    </citation>
    <scope>NUCLEOTIDE SEQUENCE</scope>
    <source>
        <strain evidence="1">MEBiC13591</strain>
    </source>
</reference>
<evidence type="ECO:0000313" key="1">
    <source>
        <dbReference type="EMBL" id="WAA10143.1"/>
    </source>
</evidence>
<dbReference type="RefSeq" id="WP_275417928.1">
    <property type="nucleotide sequence ID" value="NZ_CP106878.1"/>
</dbReference>
<evidence type="ECO:0000313" key="2">
    <source>
        <dbReference type="Proteomes" id="UP001164718"/>
    </source>
</evidence>
<gene>
    <name evidence="1" type="ORF">OE104_02010</name>
</gene>
<organism evidence="1 2">
    <name type="scientific">Fervidibacillus albus</name>
    <dbReference type="NCBI Taxonomy" id="2980026"/>
    <lineage>
        <taxon>Bacteria</taxon>
        <taxon>Bacillati</taxon>
        <taxon>Bacillota</taxon>
        <taxon>Bacilli</taxon>
        <taxon>Bacillales</taxon>
        <taxon>Bacillaceae</taxon>
        <taxon>Fervidibacillus</taxon>
    </lineage>
</organism>
<evidence type="ECO:0008006" key="3">
    <source>
        <dbReference type="Google" id="ProtNLM"/>
    </source>
</evidence>
<keyword evidence="2" id="KW-1185">Reference proteome</keyword>
<dbReference type="KEGG" id="faf:OE104_02010"/>
<protein>
    <recommendedName>
        <fullName evidence="3">YhgE/Pip domain-containing protein</fullName>
    </recommendedName>
</protein>
<proteinExistence type="predicted"/>
<accession>A0A9E8RWJ6</accession>
<dbReference type="AlphaFoldDB" id="A0A9E8RWJ6"/>
<name>A0A9E8RWJ6_9BACI</name>